<dbReference type="AlphaFoldDB" id="A0A368YWR5"/>
<accession>A0A368YWR5</accession>
<evidence type="ECO:0000313" key="5">
    <source>
        <dbReference type="EMBL" id="RCW84089.1"/>
    </source>
</evidence>
<keyword evidence="6" id="KW-1185">Reference proteome</keyword>
<dbReference type="OrthoDB" id="21665at2"/>
<evidence type="ECO:0000256" key="1">
    <source>
        <dbReference type="ARBA" id="ARBA00007730"/>
    </source>
</evidence>
<proteinExistence type="inferred from homology"/>
<dbReference type="GO" id="GO:0051213">
    <property type="term" value="F:dioxygenase activity"/>
    <property type="evidence" value="ECO:0007669"/>
    <property type="project" value="UniProtKB-KW"/>
</dbReference>
<name>A0A368YWR5_9RHOB</name>
<keyword evidence="2" id="KW-0223">Dioxygenase</keyword>
<keyword evidence="3" id="KW-0560">Oxidoreductase</keyword>
<comment type="caution">
    <text evidence="5">The sequence shown here is derived from an EMBL/GenBank/DDBJ whole genome shotgun (WGS) entry which is preliminary data.</text>
</comment>
<dbReference type="InterPro" id="IPR027443">
    <property type="entry name" value="IPNS-like_sf"/>
</dbReference>
<dbReference type="InterPro" id="IPR051821">
    <property type="entry name" value="Asp/Asn_beta-hydroxylase"/>
</dbReference>
<evidence type="ECO:0000313" key="6">
    <source>
        <dbReference type="Proteomes" id="UP000253345"/>
    </source>
</evidence>
<dbReference type="Pfam" id="PF05118">
    <property type="entry name" value="Asp_Arg_Hydrox"/>
    <property type="match status" value="1"/>
</dbReference>
<dbReference type="PANTHER" id="PTHR46332:SF5">
    <property type="entry name" value="ASPARTATE BETA-HYDROXYLASE DOMAIN CONTAINING 2"/>
    <property type="match status" value="1"/>
</dbReference>
<dbReference type="EMBL" id="QPJL01000008">
    <property type="protein sequence ID" value="RCW84089.1"/>
    <property type="molecule type" value="Genomic_DNA"/>
</dbReference>
<evidence type="ECO:0000259" key="4">
    <source>
        <dbReference type="Pfam" id="PF05118"/>
    </source>
</evidence>
<dbReference type="PANTHER" id="PTHR46332">
    <property type="entry name" value="ASPARTATE BETA-HYDROXYLASE DOMAIN-CONTAINING PROTEIN 2"/>
    <property type="match status" value="1"/>
</dbReference>
<protein>
    <submittedName>
        <fullName evidence="5">Aspartyl/asparaginyl beta-hydroxylase (Cupin superfamily)</fullName>
    </submittedName>
</protein>
<gene>
    <name evidence="5" type="ORF">DFP89_10833</name>
</gene>
<sequence length="266" mass="29611">MTRPAAAPAPSLRTGDAPPPAGALWYSAFGGRYNGPEPGWFEREDFPWVRELERDWTTIRDELLALARRDGSRLGVYFNHAMAFPPKSWRTMGLLFWSWRMHGNIRACPQTMAVLSRLPQVTSASLNALAPGSNINPHQGDTNAVIRIHLPLIVPAGLPDCGFQVGDEARAWTEGQALLFLDAKTHFAWNRSDAMRYVLVLDVFRPEFSAQKAQVCANVLASIAMQGIYQRLPALNRLSGGFRLALHAMMRGALRIILPVQNRLGR</sequence>
<reference evidence="5 6" key="1">
    <citation type="submission" date="2018-07" db="EMBL/GenBank/DDBJ databases">
        <title>Genomic Encyclopedia of Type Strains, Phase III (KMG-III): the genomes of soil and plant-associated and newly described type strains.</title>
        <authorList>
            <person name="Whitman W."/>
        </authorList>
    </citation>
    <scope>NUCLEOTIDE SEQUENCE [LARGE SCALE GENOMIC DNA]</scope>
    <source>
        <strain evidence="5 6">CECT 8525</strain>
    </source>
</reference>
<comment type="similarity">
    <text evidence="1">Belongs to the aspartyl/asparaginyl beta-hydroxylase family.</text>
</comment>
<dbReference type="Gene3D" id="2.60.120.330">
    <property type="entry name" value="B-lactam Antibiotic, Isopenicillin N Synthase, Chain"/>
    <property type="match status" value="1"/>
</dbReference>
<organism evidence="5 6">
    <name type="scientific">Paracoccus lutimaris</name>
    <dbReference type="NCBI Taxonomy" id="1490030"/>
    <lineage>
        <taxon>Bacteria</taxon>
        <taxon>Pseudomonadati</taxon>
        <taxon>Pseudomonadota</taxon>
        <taxon>Alphaproteobacteria</taxon>
        <taxon>Rhodobacterales</taxon>
        <taxon>Paracoccaceae</taxon>
        <taxon>Paracoccus</taxon>
    </lineage>
</organism>
<dbReference type="RefSeq" id="WP_114349077.1">
    <property type="nucleotide sequence ID" value="NZ_QPJL01000008.1"/>
</dbReference>
<dbReference type="Proteomes" id="UP000253345">
    <property type="component" value="Unassembled WGS sequence"/>
</dbReference>
<dbReference type="SUPFAM" id="SSF51197">
    <property type="entry name" value="Clavaminate synthase-like"/>
    <property type="match status" value="1"/>
</dbReference>
<feature type="domain" description="Aspartyl/asparaginy/proline hydroxylase" evidence="4">
    <location>
        <begin position="53"/>
        <end position="206"/>
    </location>
</feature>
<evidence type="ECO:0000256" key="3">
    <source>
        <dbReference type="ARBA" id="ARBA00023002"/>
    </source>
</evidence>
<evidence type="ECO:0000256" key="2">
    <source>
        <dbReference type="ARBA" id="ARBA00022964"/>
    </source>
</evidence>
<dbReference type="InterPro" id="IPR007803">
    <property type="entry name" value="Asp/Arg/Pro-Hydrxlase"/>
</dbReference>
<dbReference type="GO" id="GO:0016020">
    <property type="term" value="C:membrane"/>
    <property type="evidence" value="ECO:0007669"/>
    <property type="project" value="TreeGrafter"/>
</dbReference>